<feature type="domain" description="Carbohydrate kinase PfkB" evidence="3">
    <location>
        <begin position="4"/>
        <end position="286"/>
    </location>
</feature>
<dbReference type="Proteomes" id="UP001589865">
    <property type="component" value="Unassembled WGS sequence"/>
</dbReference>
<dbReference type="PANTHER" id="PTHR10584">
    <property type="entry name" value="SUGAR KINASE"/>
    <property type="match status" value="1"/>
</dbReference>
<dbReference type="SUPFAM" id="SSF53613">
    <property type="entry name" value="Ribokinase-like"/>
    <property type="match status" value="1"/>
</dbReference>
<sequence>MSARVCCLGMAVLDQVWELPALPDTAAKFVAHGFRESGGGMAATAAVAVAALGGRAAWHGRLGDDAAGDTVLGLLQRYGVDPAGAVRAPGSRTAVSGILVDDAGERMLAVFRGSGLPNEPRFSESWLDGAGAVLSDPRWTEGAAQLFRLAAARGLPRVLDADTAAVTEIRILAPLADHVVFSQRGLAEFSGVAEPGDGLRVAAERLWCPGARTVLAVTLGERGSLWWQDGETAALPAPRVAVRDTNGCGDVFHGAYALALAEGRDVPAAARFATAAAALKAARGGGWGGMPDRAAVDELLDRAAADEPAGRATVRETLKEKRG</sequence>
<keyword evidence="5" id="KW-1185">Reference proteome</keyword>
<evidence type="ECO:0000256" key="2">
    <source>
        <dbReference type="ARBA" id="ARBA00022777"/>
    </source>
</evidence>
<evidence type="ECO:0000256" key="1">
    <source>
        <dbReference type="ARBA" id="ARBA00022679"/>
    </source>
</evidence>
<evidence type="ECO:0000313" key="4">
    <source>
        <dbReference type="EMBL" id="MFC0407243.1"/>
    </source>
</evidence>
<evidence type="ECO:0000313" key="5">
    <source>
        <dbReference type="Proteomes" id="UP001589865"/>
    </source>
</evidence>
<dbReference type="GO" id="GO:0016301">
    <property type="term" value="F:kinase activity"/>
    <property type="evidence" value="ECO:0007669"/>
    <property type="project" value="UniProtKB-KW"/>
</dbReference>
<dbReference type="PANTHER" id="PTHR10584:SF157">
    <property type="entry name" value="SULFOFRUCTOSE KINASE"/>
    <property type="match status" value="1"/>
</dbReference>
<proteinExistence type="predicted"/>
<dbReference type="Gene3D" id="3.40.1190.20">
    <property type="match status" value="1"/>
</dbReference>
<dbReference type="InterPro" id="IPR011611">
    <property type="entry name" value="PfkB_dom"/>
</dbReference>
<name>A0ABV6JNF5_9PROT</name>
<dbReference type="EMBL" id="JBHLUN010000002">
    <property type="protein sequence ID" value="MFC0407243.1"/>
    <property type="molecule type" value="Genomic_DNA"/>
</dbReference>
<keyword evidence="2 4" id="KW-0418">Kinase</keyword>
<protein>
    <submittedName>
        <fullName evidence="4">PfkB family carbohydrate kinase</fullName>
    </submittedName>
</protein>
<dbReference type="InterPro" id="IPR029056">
    <property type="entry name" value="Ribokinase-like"/>
</dbReference>
<evidence type="ECO:0000259" key="3">
    <source>
        <dbReference type="Pfam" id="PF00294"/>
    </source>
</evidence>
<accession>A0ABV6JNF5</accession>
<reference evidence="4 5" key="1">
    <citation type="submission" date="2024-09" db="EMBL/GenBank/DDBJ databases">
        <authorList>
            <person name="Sun Q."/>
            <person name="Mori K."/>
        </authorList>
    </citation>
    <scope>NUCLEOTIDE SEQUENCE [LARGE SCALE GENOMIC DNA]</scope>
    <source>
        <strain evidence="4 5">TBRC 5777</strain>
    </source>
</reference>
<organism evidence="4 5">
    <name type="scientific">Roseomonas elaeocarpi</name>
    <dbReference type="NCBI Taxonomy" id="907779"/>
    <lineage>
        <taxon>Bacteria</taxon>
        <taxon>Pseudomonadati</taxon>
        <taxon>Pseudomonadota</taxon>
        <taxon>Alphaproteobacteria</taxon>
        <taxon>Acetobacterales</taxon>
        <taxon>Roseomonadaceae</taxon>
        <taxon>Roseomonas</taxon>
    </lineage>
</organism>
<dbReference type="RefSeq" id="WP_377042936.1">
    <property type="nucleotide sequence ID" value="NZ_JBHLUN010000002.1"/>
</dbReference>
<keyword evidence="1" id="KW-0808">Transferase</keyword>
<dbReference type="Pfam" id="PF00294">
    <property type="entry name" value="PfkB"/>
    <property type="match status" value="1"/>
</dbReference>
<comment type="caution">
    <text evidence="4">The sequence shown here is derived from an EMBL/GenBank/DDBJ whole genome shotgun (WGS) entry which is preliminary data.</text>
</comment>
<gene>
    <name evidence="4" type="ORF">ACFFGY_03220</name>
</gene>